<reference evidence="3" key="1">
    <citation type="submission" date="2016-09" db="EMBL/GenBank/DDBJ databases">
        <title>Draft genome sequence of a novel species of the family Streptococcaceae isolated from flowers.</title>
        <authorList>
            <person name="Chuah L.-O."/>
            <person name="Yap K.-P."/>
            <person name="Thong K.L."/>
            <person name="Liong M.T."/>
            <person name="Ahmad R."/>
            <person name="Rusul G."/>
        </authorList>
    </citation>
    <scope>NUCLEOTIDE SEQUENCE [LARGE SCALE GENOMIC DNA]</scope>
    <source>
        <strain evidence="3">DF1</strain>
    </source>
</reference>
<comment type="caution">
    <text evidence="2">The sequence shown here is derived from an EMBL/GenBank/DDBJ whole genome shotgun (WGS) entry which is preliminary data.</text>
</comment>
<sequence length="169" mass="19370">MKEFILYKKKISTIFDIILAIVIPIIPIVASLNTKGTGRIVWCVFALFSIVIFVPNIVRKLISLFNGGEVIARVTKTTVYESSSLISFIKKPIPWSSVQGLEMYGDGIQLILPPDRDGRVKIRVVDLPHFRKQTLVGQYDEKGIFHSMANEEVFKIFKEFYSRYKKNQL</sequence>
<organism evidence="2 3">
    <name type="scientific">Floricoccus tropicus</name>
    <dbReference type="NCBI Taxonomy" id="1859473"/>
    <lineage>
        <taxon>Bacteria</taxon>
        <taxon>Bacillati</taxon>
        <taxon>Bacillota</taxon>
        <taxon>Bacilli</taxon>
        <taxon>Lactobacillales</taxon>
        <taxon>Streptococcaceae</taxon>
        <taxon>Floricoccus</taxon>
    </lineage>
</organism>
<dbReference type="RefSeq" id="WP_070791802.1">
    <property type="nucleotide sequence ID" value="NZ_MKIR01000006.1"/>
</dbReference>
<dbReference type="EMBL" id="MKIR01000006">
    <property type="protein sequence ID" value="OFI49762.1"/>
    <property type="molecule type" value="Genomic_DNA"/>
</dbReference>
<dbReference type="AlphaFoldDB" id="A0A1E8GNE5"/>
<evidence type="ECO:0000256" key="1">
    <source>
        <dbReference type="SAM" id="Phobius"/>
    </source>
</evidence>
<dbReference type="STRING" id="1859473.BG261_10825"/>
<keyword evidence="3" id="KW-1185">Reference proteome</keyword>
<evidence type="ECO:0000313" key="3">
    <source>
        <dbReference type="Proteomes" id="UP000178622"/>
    </source>
</evidence>
<evidence type="ECO:0000313" key="2">
    <source>
        <dbReference type="EMBL" id="OFI49762.1"/>
    </source>
</evidence>
<keyword evidence="1" id="KW-0472">Membrane</keyword>
<name>A0A1E8GNE5_9LACT</name>
<protein>
    <submittedName>
        <fullName evidence="2">Uncharacterized protein</fullName>
    </submittedName>
</protein>
<feature type="transmembrane region" description="Helical" evidence="1">
    <location>
        <begin position="39"/>
        <end position="58"/>
    </location>
</feature>
<dbReference type="OrthoDB" id="9830354at2"/>
<dbReference type="Proteomes" id="UP000178622">
    <property type="component" value="Unassembled WGS sequence"/>
</dbReference>
<proteinExistence type="predicted"/>
<feature type="transmembrane region" description="Helical" evidence="1">
    <location>
        <begin position="12"/>
        <end position="33"/>
    </location>
</feature>
<gene>
    <name evidence="2" type="ORF">BG261_10825</name>
</gene>
<keyword evidence="1" id="KW-0812">Transmembrane</keyword>
<keyword evidence="1" id="KW-1133">Transmembrane helix</keyword>
<accession>A0A1E8GNE5</accession>